<comment type="caution">
    <text evidence="1">The sequence shown here is derived from an EMBL/GenBank/DDBJ whole genome shotgun (WGS) entry which is preliminary data.</text>
</comment>
<name>F9FAP0_FUSOF</name>
<sequence length="55" mass="5936">MLADRGWLGGYITQLESLTCSSAGPHLLPATHFKGPSFADPCSTLESSTAHYYTF</sequence>
<gene>
    <name evidence="1" type="ORF">FOXB_03466</name>
</gene>
<accession>F9FAP0</accession>
<evidence type="ECO:0000313" key="1">
    <source>
        <dbReference type="EMBL" id="EGU86018.1"/>
    </source>
</evidence>
<organism evidence="1">
    <name type="scientific">Fusarium oxysporum (strain Fo5176)</name>
    <name type="common">Fusarium vascular wilt</name>
    <dbReference type="NCBI Taxonomy" id="660025"/>
    <lineage>
        <taxon>Eukaryota</taxon>
        <taxon>Fungi</taxon>
        <taxon>Dikarya</taxon>
        <taxon>Ascomycota</taxon>
        <taxon>Pezizomycotina</taxon>
        <taxon>Sordariomycetes</taxon>
        <taxon>Hypocreomycetidae</taxon>
        <taxon>Hypocreales</taxon>
        <taxon>Nectriaceae</taxon>
        <taxon>Fusarium</taxon>
        <taxon>Fusarium oxysporum species complex</taxon>
    </lineage>
</organism>
<proteinExistence type="predicted"/>
<dbReference type="EMBL" id="AFQF01001206">
    <property type="protein sequence ID" value="EGU86018.1"/>
    <property type="molecule type" value="Genomic_DNA"/>
</dbReference>
<dbReference type="AlphaFoldDB" id="F9FAP0"/>
<protein>
    <submittedName>
        <fullName evidence="1">Uncharacterized protein</fullName>
    </submittedName>
</protein>
<reference evidence="1" key="1">
    <citation type="journal article" date="2012" name="Mol. Plant Microbe Interact.">
        <title>A highly conserved effector in Fusarium oxysporum is required for full virulence on Arabidopsis.</title>
        <authorList>
            <person name="Thatcher L.F."/>
            <person name="Gardiner D.M."/>
            <person name="Kazan K."/>
            <person name="Manners J."/>
        </authorList>
    </citation>
    <scope>NUCLEOTIDE SEQUENCE [LARGE SCALE GENOMIC DNA]</scope>
    <source>
        <strain evidence="1">Fo5176</strain>
    </source>
</reference>